<proteinExistence type="predicted"/>
<keyword evidence="2" id="KW-1185">Reference proteome</keyword>
<accession>A0A1G6RMD9</accession>
<reference evidence="1 2" key="1">
    <citation type="submission" date="2016-10" db="EMBL/GenBank/DDBJ databases">
        <authorList>
            <person name="de Groot N.N."/>
        </authorList>
    </citation>
    <scope>NUCLEOTIDE SEQUENCE [LARGE SCALE GENOMIC DNA]</scope>
    <source>
        <strain evidence="1 2">DSM 45514</strain>
    </source>
</reference>
<evidence type="ECO:0000313" key="2">
    <source>
        <dbReference type="Proteomes" id="UP000199387"/>
    </source>
</evidence>
<evidence type="ECO:0000313" key="1">
    <source>
        <dbReference type="EMBL" id="SDD05738.1"/>
    </source>
</evidence>
<protein>
    <submittedName>
        <fullName evidence="1">Uncharacterized protein</fullName>
    </submittedName>
</protein>
<dbReference type="Proteomes" id="UP000199387">
    <property type="component" value="Unassembled WGS sequence"/>
</dbReference>
<organism evidence="1 2">
    <name type="scientific">Melghirimyces thermohalophilus</name>
    <dbReference type="NCBI Taxonomy" id="1236220"/>
    <lineage>
        <taxon>Bacteria</taxon>
        <taxon>Bacillati</taxon>
        <taxon>Bacillota</taxon>
        <taxon>Bacilli</taxon>
        <taxon>Bacillales</taxon>
        <taxon>Thermoactinomycetaceae</taxon>
        <taxon>Melghirimyces</taxon>
    </lineage>
</organism>
<name>A0A1G6RMD9_9BACL</name>
<dbReference type="EMBL" id="FMZA01000029">
    <property type="protein sequence ID" value="SDD05738.1"/>
    <property type="molecule type" value="Genomic_DNA"/>
</dbReference>
<dbReference type="AlphaFoldDB" id="A0A1G6RMD9"/>
<gene>
    <name evidence="1" type="ORF">SAMN04488112_12918</name>
</gene>
<dbReference type="STRING" id="1236220.SAMN04488112_12918"/>
<sequence length="81" mass="9261">MYDPCLDGYGNEPYTMQQYELHQQIRKALSSKGLIELFDDELEEVVADLTFVDGVNIFGKQVTVRYALFHDVLDACPEDSL</sequence>